<keyword evidence="4" id="KW-0963">Cytoplasm</keyword>
<keyword evidence="15" id="KW-1185">Reference proteome</keyword>
<dbReference type="RefSeq" id="XP_029022782.1">
    <property type="nucleotide sequence ID" value="XM_029166949.3"/>
</dbReference>
<evidence type="ECO:0000256" key="8">
    <source>
        <dbReference type="ARBA" id="ARBA00022833"/>
    </source>
</evidence>
<sequence length="262" mass="29735">MFPLEENQANYTCLSFQHQQHHTTLQDILSRRNSDHHSNKLKLNATVQNCRCEQRRRVCLKEPKATHRMASSILVKTVCFMRSLPSFGQLPLGDQLLLLRHGWVPLFVMGLAQEKTSFEVTDVPNSSILRQILLGPGCTEKGTDVPTLDKVNRLRTCLHHLWNLDLSQKEYAYIKGAMLFNPAVQGLSALSSIEGLQQEAQRVLQEVSHLLHPQDTSRFGHILVVASTLPTVGHGLVTELFFRPIIGNTDMLHWLSQMLFIQ</sequence>
<dbReference type="PANTHER" id="PTHR24081:SF0">
    <property type="entry name" value="NUCLEAR RECEPTOR SUBFAMILY 0 GROUP B MEMBER 2"/>
    <property type="match status" value="1"/>
</dbReference>
<evidence type="ECO:0000256" key="1">
    <source>
        <dbReference type="ARBA" id="ARBA00004123"/>
    </source>
</evidence>
<dbReference type="GO" id="GO:0003714">
    <property type="term" value="F:transcription corepressor activity"/>
    <property type="evidence" value="ECO:0007669"/>
    <property type="project" value="TreeGrafter"/>
</dbReference>
<proteinExistence type="inferred from homology"/>
<dbReference type="KEGG" id="bspl:114865650"/>
<evidence type="ECO:0000256" key="13">
    <source>
        <dbReference type="ARBA" id="ARBA00023242"/>
    </source>
</evidence>
<dbReference type="GO" id="GO:0007623">
    <property type="term" value="P:circadian rhythm"/>
    <property type="evidence" value="ECO:0007669"/>
    <property type="project" value="TreeGrafter"/>
</dbReference>
<dbReference type="PROSITE" id="PS51843">
    <property type="entry name" value="NR_LBD"/>
    <property type="match status" value="1"/>
</dbReference>
<keyword evidence="6" id="KW-0479">Metal-binding</keyword>
<dbReference type="SMART" id="SM00430">
    <property type="entry name" value="HOLI"/>
    <property type="match status" value="1"/>
</dbReference>
<keyword evidence="5" id="KW-0678">Repressor</keyword>
<evidence type="ECO:0000256" key="12">
    <source>
        <dbReference type="ARBA" id="ARBA00023170"/>
    </source>
</evidence>
<dbReference type="InParanoid" id="A0A6P7NS88"/>
<keyword evidence="8" id="KW-0862">Zinc</keyword>
<feature type="domain" description="NR LBD" evidence="14">
    <location>
        <begin position="32"/>
        <end position="262"/>
    </location>
</feature>
<keyword evidence="11" id="KW-0804">Transcription</keyword>
<comment type="similarity">
    <text evidence="3">Belongs to the nuclear hormone receptor family. NR0 subfamily.</text>
</comment>
<evidence type="ECO:0000256" key="7">
    <source>
        <dbReference type="ARBA" id="ARBA00022771"/>
    </source>
</evidence>
<evidence type="ECO:0000313" key="15">
    <source>
        <dbReference type="Proteomes" id="UP000515150"/>
    </source>
</evidence>
<dbReference type="GO" id="GO:0005634">
    <property type="term" value="C:nucleus"/>
    <property type="evidence" value="ECO:0007669"/>
    <property type="project" value="UniProtKB-SubCell"/>
</dbReference>
<dbReference type="Pfam" id="PF00104">
    <property type="entry name" value="Hormone_recep"/>
    <property type="match status" value="1"/>
</dbReference>
<evidence type="ECO:0000259" key="14">
    <source>
        <dbReference type="PROSITE" id="PS51843"/>
    </source>
</evidence>
<keyword evidence="10" id="KW-0238">DNA-binding</keyword>
<dbReference type="GO" id="GO:0005737">
    <property type="term" value="C:cytoplasm"/>
    <property type="evidence" value="ECO:0007669"/>
    <property type="project" value="UniProtKB-SubCell"/>
</dbReference>
<name>A0A6P7NS88_BETSP</name>
<evidence type="ECO:0000256" key="10">
    <source>
        <dbReference type="ARBA" id="ARBA00023125"/>
    </source>
</evidence>
<evidence type="ECO:0000256" key="5">
    <source>
        <dbReference type="ARBA" id="ARBA00022491"/>
    </source>
</evidence>
<keyword evidence="7" id="KW-0863">Zinc-finger</keyword>
<evidence type="ECO:0000256" key="4">
    <source>
        <dbReference type="ARBA" id="ARBA00022490"/>
    </source>
</evidence>
<dbReference type="InterPro" id="IPR033544">
    <property type="entry name" value="NR0B1/2"/>
</dbReference>
<dbReference type="InterPro" id="IPR001723">
    <property type="entry name" value="Nuclear_hrmn_rcpt"/>
</dbReference>
<keyword evidence="9" id="KW-0805">Transcription regulation</keyword>
<evidence type="ECO:0000313" key="16">
    <source>
        <dbReference type="RefSeq" id="XP_029022782.1"/>
    </source>
</evidence>
<dbReference type="InterPro" id="IPR035500">
    <property type="entry name" value="NHR-like_dom_sf"/>
</dbReference>
<evidence type="ECO:0000256" key="11">
    <source>
        <dbReference type="ARBA" id="ARBA00023163"/>
    </source>
</evidence>
<dbReference type="OrthoDB" id="9926883at2759"/>
<dbReference type="GO" id="GO:0003677">
    <property type="term" value="F:DNA binding"/>
    <property type="evidence" value="ECO:0007669"/>
    <property type="project" value="UniProtKB-KW"/>
</dbReference>
<evidence type="ECO:0000256" key="3">
    <source>
        <dbReference type="ARBA" id="ARBA00006647"/>
    </source>
</evidence>
<reference evidence="16" key="1">
    <citation type="submission" date="2025-08" db="UniProtKB">
        <authorList>
            <consortium name="RefSeq"/>
        </authorList>
    </citation>
    <scope>IDENTIFICATION</scope>
</reference>
<evidence type="ECO:0000256" key="2">
    <source>
        <dbReference type="ARBA" id="ARBA00004496"/>
    </source>
</evidence>
<dbReference type="GO" id="GO:0008270">
    <property type="term" value="F:zinc ion binding"/>
    <property type="evidence" value="ECO:0007669"/>
    <property type="project" value="UniProtKB-KW"/>
</dbReference>
<accession>A0A6P7NS88</accession>
<evidence type="ECO:0000256" key="6">
    <source>
        <dbReference type="ARBA" id="ARBA00022723"/>
    </source>
</evidence>
<dbReference type="Proteomes" id="UP000515150">
    <property type="component" value="Chromosome 11"/>
</dbReference>
<keyword evidence="12" id="KW-0675">Receptor</keyword>
<dbReference type="PANTHER" id="PTHR24081">
    <property type="entry name" value="NUCLEAR RECEPTOR SUBFAMILY 0 GROUP B"/>
    <property type="match status" value="1"/>
</dbReference>
<dbReference type="Gene3D" id="1.10.565.10">
    <property type="entry name" value="Retinoid X Receptor"/>
    <property type="match status" value="1"/>
</dbReference>
<dbReference type="GeneID" id="114865650"/>
<dbReference type="GO" id="GO:0000122">
    <property type="term" value="P:negative regulation of transcription by RNA polymerase II"/>
    <property type="evidence" value="ECO:0007669"/>
    <property type="project" value="TreeGrafter"/>
</dbReference>
<dbReference type="InterPro" id="IPR000536">
    <property type="entry name" value="Nucl_hrmn_rcpt_lig-bd"/>
</dbReference>
<dbReference type="AlphaFoldDB" id="A0A6P7NS88"/>
<organism evidence="15 16">
    <name type="scientific">Betta splendens</name>
    <name type="common">Siamese fighting fish</name>
    <dbReference type="NCBI Taxonomy" id="158456"/>
    <lineage>
        <taxon>Eukaryota</taxon>
        <taxon>Metazoa</taxon>
        <taxon>Chordata</taxon>
        <taxon>Craniata</taxon>
        <taxon>Vertebrata</taxon>
        <taxon>Euteleostomi</taxon>
        <taxon>Actinopterygii</taxon>
        <taxon>Neopterygii</taxon>
        <taxon>Teleostei</taxon>
        <taxon>Neoteleostei</taxon>
        <taxon>Acanthomorphata</taxon>
        <taxon>Anabantaria</taxon>
        <taxon>Anabantiformes</taxon>
        <taxon>Anabantoidei</taxon>
        <taxon>Osphronemidae</taxon>
        <taxon>Betta</taxon>
    </lineage>
</organism>
<protein>
    <submittedName>
        <fullName evidence="16">Nuclear receptor subfamily 0 group B member 2-like isoform X1</fullName>
    </submittedName>
</protein>
<comment type="subcellular location">
    <subcellularLocation>
        <location evidence="2">Cytoplasm</location>
    </subcellularLocation>
    <subcellularLocation>
        <location evidence="1">Nucleus</location>
    </subcellularLocation>
</comment>
<keyword evidence="13" id="KW-0539">Nucleus</keyword>
<gene>
    <name evidence="16" type="primary">LOC114865650</name>
</gene>
<evidence type="ECO:0000256" key="9">
    <source>
        <dbReference type="ARBA" id="ARBA00023015"/>
    </source>
</evidence>
<dbReference type="SUPFAM" id="SSF48508">
    <property type="entry name" value="Nuclear receptor ligand-binding domain"/>
    <property type="match status" value="1"/>
</dbReference>
<dbReference type="PRINTS" id="PR00398">
    <property type="entry name" value="STRDHORMONER"/>
</dbReference>